<dbReference type="RefSeq" id="WP_345439874.1">
    <property type="nucleotide sequence ID" value="NZ_BAABHK010000018.1"/>
</dbReference>
<dbReference type="CDD" id="cd02440">
    <property type="entry name" value="AdoMet_MTases"/>
    <property type="match status" value="1"/>
</dbReference>
<organism evidence="2 3">
    <name type="scientific">Actinoallomurus vinaceus</name>
    <dbReference type="NCBI Taxonomy" id="1080074"/>
    <lineage>
        <taxon>Bacteria</taxon>
        <taxon>Bacillati</taxon>
        <taxon>Actinomycetota</taxon>
        <taxon>Actinomycetes</taxon>
        <taxon>Streptosporangiales</taxon>
        <taxon>Thermomonosporaceae</taxon>
        <taxon>Actinoallomurus</taxon>
    </lineage>
</organism>
<dbReference type="Proteomes" id="UP001501442">
    <property type="component" value="Unassembled WGS sequence"/>
</dbReference>
<accession>A0ABP8UQA1</accession>
<dbReference type="PANTHER" id="PTHR43861">
    <property type="entry name" value="TRANS-ACONITATE 2-METHYLTRANSFERASE-RELATED"/>
    <property type="match status" value="1"/>
</dbReference>
<evidence type="ECO:0000313" key="3">
    <source>
        <dbReference type="Proteomes" id="UP001501442"/>
    </source>
</evidence>
<reference evidence="3" key="1">
    <citation type="journal article" date="2019" name="Int. J. Syst. Evol. Microbiol.">
        <title>The Global Catalogue of Microorganisms (GCM) 10K type strain sequencing project: providing services to taxonomists for standard genome sequencing and annotation.</title>
        <authorList>
            <consortium name="The Broad Institute Genomics Platform"/>
            <consortium name="The Broad Institute Genome Sequencing Center for Infectious Disease"/>
            <person name="Wu L."/>
            <person name="Ma J."/>
        </authorList>
    </citation>
    <scope>NUCLEOTIDE SEQUENCE [LARGE SCALE GENOMIC DNA]</scope>
    <source>
        <strain evidence="3">JCM 17939</strain>
    </source>
</reference>
<feature type="domain" description="Methyltransferase type 11" evidence="1">
    <location>
        <begin position="18"/>
        <end position="115"/>
    </location>
</feature>
<dbReference type="EMBL" id="BAABHK010000018">
    <property type="protein sequence ID" value="GAA4636904.1"/>
    <property type="molecule type" value="Genomic_DNA"/>
</dbReference>
<gene>
    <name evidence="2" type="ORF">GCM10023196_088520</name>
</gene>
<proteinExistence type="predicted"/>
<comment type="caution">
    <text evidence="2">The sequence shown here is derived from an EMBL/GenBank/DDBJ whole genome shotgun (WGS) entry which is preliminary data.</text>
</comment>
<dbReference type="Gene3D" id="3.40.50.150">
    <property type="entry name" value="Vaccinia Virus protein VP39"/>
    <property type="match status" value="1"/>
</dbReference>
<evidence type="ECO:0000259" key="1">
    <source>
        <dbReference type="Pfam" id="PF08241"/>
    </source>
</evidence>
<name>A0ABP8UQA1_9ACTN</name>
<keyword evidence="3" id="KW-1185">Reference proteome</keyword>
<dbReference type="SUPFAM" id="SSF53335">
    <property type="entry name" value="S-adenosyl-L-methionine-dependent methyltransferases"/>
    <property type="match status" value="1"/>
</dbReference>
<sequence length="220" mass="24641">MSARIIDRLTPRPGECALDLGCGTGLYSRCLVDRAGYTFCADPSRKMLDQLSADASLFKVQATAEEITDGAVTLGREHFDAILAKEMLHHVPRPNRSEVLEGVARLLSPHGRLLIILMPPTIDHPLFVAALRRYEHHPIDPAEAAAVLAEIGLKTEVTVETFRVAVEKQRWLTMIRDRYMSLLSKFDDQELAAGVVEVDAGHPERVLEFDDRFIFILARR</sequence>
<dbReference type="InterPro" id="IPR013216">
    <property type="entry name" value="Methyltransf_11"/>
</dbReference>
<dbReference type="Pfam" id="PF08241">
    <property type="entry name" value="Methyltransf_11"/>
    <property type="match status" value="1"/>
</dbReference>
<dbReference type="PANTHER" id="PTHR43861:SF1">
    <property type="entry name" value="TRANS-ACONITATE 2-METHYLTRANSFERASE"/>
    <property type="match status" value="1"/>
</dbReference>
<dbReference type="InterPro" id="IPR029063">
    <property type="entry name" value="SAM-dependent_MTases_sf"/>
</dbReference>
<evidence type="ECO:0000313" key="2">
    <source>
        <dbReference type="EMBL" id="GAA4636904.1"/>
    </source>
</evidence>
<protein>
    <recommendedName>
        <fullName evidence="1">Methyltransferase type 11 domain-containing protein</fullName>
    </recommendedName>
</protein>